<evidence type="ECO:0000259" key="2">
    <source>
        <dbReference type="SMART" id="SM00568"/>
    </source>
</evidence>
<comment type="similarity">
    <text evidence="1">Belongs to the GEM family.</text>
</comment>
<feature type="domain" description="GRAM" evidence="2">
    <location>
        <begin position="317"/>
        <end position="395"/>
    </location>
</feature>
<dbReference type="InterPro" id="IPR011993">
    <property type="entry name" value="PH-like_dom_sf"/>
</dbReference>
<evidence type="ECO:0000313" key="3">
    <source>
        <dbReference type="EMBL" id="SPC99229.1"/>
    </source>
</evidence>
<accession>A0A2N9GIG7</accession>
<dbReference type="SMART" id="SM00568">
    <property type="entry name" value="GRAM"/>
    <property type="match status" value="2"/>
</dbReference>
<proteinExistence type="inferred from homology"/>
<feature type="domain" description="GRAM" evidence="2">
    <location>
        <begin position="94"/>
        <end position="172"/>
    </location>
</feature>
<protein>
    <recommendedName>
        <fullName evidence="2">GRAM domain-containing protein</fullName>
    </recommendedName>
</protein>
<sequence>MKTSPQELVLGLPINSAAYQVDRSPNGYLPDPASQCNILSLKGGADRKNKPGKKGASFAHGVREHVRLGPKITETVKGKLSLGARILKVGGVGKVFKRIFSIREGEKLLKAFQCYLSTTAGPIAGLLFISTDKIAFCSDRSIKISSPSGEMIRIHYKVMIPLSKIKRVNQSANVMKPSQKYLKAVSVVTGEPIPRSSKTLTLKRTFYTRASACTRPAIPTTSTMKTSPQELVLGIPITSAAYQVDRSAKGYLPDPASQCNILSLKGGADRKNKSGKKGASFAHGVREHVRLGPKITETVKGKLSLGARILKVGGVGKVFKRLFSVKEGEKLLKASQCYLSTTAGPIAGLLFISTDKIAFCSDRSIKITSPSGEMIRIHYKVMIPLSKIKRVNQSANVKKPSQKYMEIVTVDNFDFWFMGFLNYQKAFNYLQEAISQA</sequence>
<dbReference type="Gene3D" id="2.30.29.30">
    <property type="entry name" value="Pleckstrin-homology domain (PH domain)/Phosphotyrosine-binding domain (PTB)"/>
    <property type="match status" value="2"/>
</dbReference>
<dbReference type="CDD" id="cd13222">
    <property type="entry name" value="PH-GRAM_GEM"/>
    <property type="match status" value="1"/>
</dbReference>
<gene>
    <name evidence="3" type="ORF">FSB_LOCUS27111</name>
</gene>
<dbReference type="InterPro" id="IPR004182">
    <property type="entry name" value="GRAM"/>
</dbReference>
<evidence type="ECO:0000256" key="1">
    <source>
        <dbReference type="ARBA" id="ARBA00009414"/>
    </source>
</evidence>
<organism evidence="3">
    <name type="scientific">Fagus sylvatica</name>
    <name type="common">Beechnut</name>
    <dbReference type="NCBI Taxonomy" id="28930"/>
    <lineage>
        <taxon>Eukaryota</taxon>
        <taxon>Viridiplantae</taxon>
        <taxon>Streptophyta</taxon>
        <taxon>Embryophyta</taxon>
        <taxon>Tracheophyta</taxon>
        <taxon>Spermatophyta</taxon>
        <taxon>Magnoliopsida</taxon>
        <taxon>eudicotyledons</taxon>
        <taxon>Gunneridae</taxon>
        <taxon>Pentapetalae</taxon>
        <taxon>rosids</taxon>
        <taxon>fabids</taxon>
        <taxon>Fagales</taxon>
        <taxon>Fagaceae</taxon>
        <taxon>Fagus</taxon>
    </lineage>
</organism>
<name>A0A2N9GIG7_FAGSY</name>
<dbReference type="AlphaFoldDB" id="A0A2N9GIG7"/>
<dbReference type="InterPro" id="IPR037848">
    <property type="entry name" value="GEM-like"/>
</dbReference>
<dbReference type="EMBL" id="OIVN01001950">
    <property type="protein sequence ID" value="SPC99229.1"/>
    <property type="molecule type" value="Genomic_DNA"/>
</dbReference>
<reference evidence="3" key="1">
    <citation type="submission" date="2018-02" db="EMBL/GenBank/DDBJ databases">
        <authorList>
            <person name="Cohen D.B."/>
            <person name="Kent A.D."/>
        </authorList>
    </citation>
    <scope>NUCLEOTIDE SEQUENCE</scope>
</reference>
<dbReference type="PANTHER" id="PTHR31969">
    <property type="entry name" value="GEM-LIKE PROTEIN 2"/>
    <property type="match status" value="1"/>
</dbReference>
<dbReference type="Pfam" id="PF02893">
    <property type="entry name" value="GRAM"/>
    <property type="match status" value="2"/>
</dbReference>